<dbReference type="Pfam" id="PF20067">
    <property type="entry name" value="SSL_N"/>
    <property type="match status" value="1"/>
</dbReference>
<evidence type="ECO:0000313" key="7">
    <source>
        <dbReference type="Proteomes" id="UP001338137"/>
    </source>
</evidence>
<keyword evidence="4" id="KW-0472">Membrane</keyword>
<evidence type="ECO:0000256" key="4">
    <source>
        <dbReference type="SAM" id="Phobius"/>
    </source>
</evidence>
<name>A0ABU6G7N7_9BACL</name>
<feature type="domain" description="Strictosidine synthase conserved region" evidence="5">
    <location>
        <begin position="178"/>
        <end position="263"/>
    </location>
</feature>
<reference evidence="6 7" key="1">
    <citation type="submission" date="2023-03" db="EMBL/GenBank/DDBJ databases">
        <title>Bacillus Genome Sequencing.</title>
        <authorList>
            <person name="Dunlap C."/>
        </authorList>
    </citation>
    <scope>NUCLEOTIDE SEQUENCE [LARGE SCALE GENOMIC DNA]</scope>
    <source>
        <strain evidence="6 7">BD-533</strain>
    </source>
</reference>
<dbReference type="PANTHER" id="PTHR10426:SF88">
    <property type="entry name" value="ADIPOCYTE PLASMA MEMBRANE-ASSOCIATED PROTEIN HEMOMUCIN-RELATED"/>
    <property type="match status" value="1"/>
</dbReference>
<keyword evidence="3" id="KW-0325">Glycoprotein</keyword>
<keyword evidence="4" id="KW-1133">Transmembrane helix</keyword>
<dbReference type="PANTHER" id="PTHR10426">
    <property type="entry name" value="STRICTOSIDINE SYNTHASE-RELATED"/>
    <property type="match status" value="1"/>
</dbReference>
<keyword evidence="7" id="KW-1185">Reference proteome</keyword>
<keyword evidence="2" id="KW-0597">Phosphoprotein</keyword>
<comment type="similarity">
    <text evidence="1">Belongs to the strictosidine synthase family.</text>
</comment>
<keyword evidence="4" id="KW-0812">Transmembrane</keyword>
<protein>
    <submittedName>
        <fullName evidence="6">SMP-30/gluconolactonase/LRE family protein</fullName>
    </submittedName>
</protein>
<dbReference type="InterPro" id="IPR011042">
    <property type="entry name" value="6-blade_b-propeller_TolB-like"/>
</dbReference>
<dbReference type="Pfam" id="PF03088">
    <property type="entry name" value="Str_synth"/>
    <property type="match status" value="1"/>
</dbReference>
<evidence type="ECO:0000313" key="6">
    <source>
        <dbReference type="EMBL" id="MEC0230179.1"/>
    </source>
</evidence>
<gene>
    <name evidence="6" type="ORF">P4I72_23890</name>
</gene>
<dbReference type="SUPFAM" id="SSF63829">
    <property type="entry name" value="Calcium-dependent phosphotriesterase"/>
    <property type="match status" value="1"/>
</dbReference>
<evidence type="ECO:0000256" key="3">
    <source>
        <dbReference type="ARBA" id="ARBA00023180"/>
    </source>
</evidence>
<sequence>MPNTQVRSVKSTEGVNRAQRSQRKIMRRFVLSLLMLLLLGVIVFLLVPSPIEPAQWSVPTAPSLQEPGPWQNNNKLSSAQLVTDAPQSPEFITFDKEGQLYTGDSDGKIYKIAFDAEGNPQKAQVFADTKGTPNGLKFDFYGNLIVTDIQKGLLSINPSGSIEVLADQVDGKPIYLANELDIAKDGSIYFSDTSNYGRVTFSEIAENKPHGRLLKYDPMTKQTTVLLEGLYFANGVALSSEEDYVLVAESYHYQLTRYWLKGPKKGTSDIFASNLAGFPDNITRDEQGRFWVGIFTTRISFVDQMHRNPWLAGTMAKLPESLLSGASAPAKHGLVAEFSPLGELTGSWHDPIGSLYGVTTAVNHNGYLYIGTAPGGSQGVHRVLLAK</sequence>
<evidence type="ECO:0000259" key="5">
    <source>
        <dbReference type="Pfam" id="PF03088"/>
    </source>
</evidence>
<feature type="transmembrane region" description="Helical" evidence="4">
    <location>
        <begin position="29"/>
        <end position="47"/>
    </location>
</feature>
<accession>A0ABU6G7N7</accession>
<dbReference type="Gene3D" id="2.120.10.30">
    <property type="entry name" value="TolB, C-terminal domain"/>
    <property type="match status" value="1"/>
</dbReference>
<dbReference type="RefSeq" id="WP_326074237.1">
    <property type="nucleotide sequence ID" value="NZ_JARLKY010000062.1"/>
</dbReference>
<dbReference type="Proteomes" id="UP001338137">
    <property type="component" value="Unassembled WGS sequence"/>
</dbReference>
<comment type="caution">
    <text evidence="6">The sequence shown here is derived from an EMBL/GenBank/DDBJ whole genome shotgun (WGS) entry which is preliminary data.</text>
</comment>
<dbReference type="InterPro" id="IPR018119">
    <property type="entry name" value="Strictosidine_synth_cons-reg"/>
</dbReference>
<dbReference type="EMBL" id="JARLKY010000062">
    <property type="protein sequence ID" value="MEC0230179.1"/>
    <property type="molecule type" value="Genomic_DNA"/>
</dbReference>
<evidence type="ECO:0000256" key="2">
    <source>
        <dbReference type="ARBA" id="ARBA00022553"/>
    </source>
</evidence>
<proteinExistence type="inferred from homology"/>
<evidence type="ECO:0000256" key="1">
    <source>
        <dbReference type="ARBA" id="ARBA00009191"/>
    </source>
</evidence>
<organism evidence="6 7">
    <name type="scientific">Paenibacillus alba</name>
    <dbReference type="NCBI Taxonomy" id="1197127"/>
    <lineage>
        <taxon>Bacteria</taxon>
        <taxon>Bacillati</taxon>
        <taxon>Bacillota</taxon>
        <taxon>Bacilli</taxon>
        <taxon>Bacillales</taxon>
        <taxon>Paenibacillaceae</taxon>
        <taxon>Paenibacillus</taxon>
    </lineage>
</organism>